<accession>A0A401JBP3</accession>
<keyword evidence="2" id="KW-0456">Lyase</keyword>
<dbReference type="Proteomes" id="UP000286806">
    <property type="component" value="Unassembled WGS sequence"/>
</dbReference>
<dbReference type="Gene3D" id="3.40.50.1400">
    <property type="match status" value="1"/>
</dbReference>
<organism evidence="3 4">
    <name type="scientific">Sulfuriferula multivorans</name>
    <dbReference type="NCBI Taxonomy" id="1559896"/>
    <lineage>
        <taxon>Bacteria</taxon>
        <taxon>Pseudomonadati</taxon>
        <taxon>Pseudomonadota</taxon>
        <taxon>Betaproteobacteria</taxon>
        <taxon>Nitrosomonadales</taxon>
        <taxon>Sulfuricellaceae</taxon>
        <taxon>Sulfuriferula</taxon>
    </lineage>
</organism>
<dbReference type="RefSeq" id="WP_124703776.1">
    <property type="nucleotide sequence ID" value="NZ_BGOW01000003.1"/>
</dbReference>
<keyword evidence="4" id="KW-1185">Reference proteome</keyword>
<evidence type="ECO:0000313" key="4">
    <source>
        <dbReference type="Proteomes" id="UP000286806"/>
    </source>
</evidence>
<dbReference type="CDD" id="cd03416">
    <property type="entry name" value="CbiX_SirB_N"/>
    <property type="match status" value="1"/>
</dbReference>
<dbReference type="PANTHER" id="PTHR33542:SF5">
    <property type="entry name" value="FERROCHELATASE CHE1"/>
    <property type="match status" value="1"/>
</dbReference>
<dbReference type="InterPro" id="IPR050963">
    <property type="entry name" value="Sirohydro_Cobaltochel/CbiX"/>
</dbReference>
<dbReference type="GO" id="GO:0016829">
    <property type="term" value="F:lyase activity"/>
    <property type="evidence" value="ECO:0007669"/>
    <property type="project" value="UniProtKB-KW"/>
</dbReference>
<dbReference type="SUPFAM" id="SSF53800">
    <property type="entry name" value="Chelatase"/>
    <property type="match status" value="1"/>
</dbReference>
<name>A0A401JBP3_9PROT</name>
<dbReference type="PANTHER" id="PTHR33542">
    <property type="entry name" value="SIROHYDROCHLORIN FERROCHELATASE, CHLOROPLASTIC"/>
    <property type="match status" value="1"/>
</dbReference>
<dbReference type="GO" id="GO:0046872">
    <property type="term" value="F:metal ion binding"/>
    <property type="evidence" value="ECO:0007669"/>
    <property type="project" value="UniProtKB-KW"/>
</dbReference>
<dbReference type="InterPro" id="IPR002762">
    <property type="entry name" value="CbiX-like"/>
</dbReference>
<dbReference type="OrthoDB" id="9797895at2"/>
<dbReference type="Pfam" id="PF01903">
    <property type="entry name" value="CbiX"/>
    <property type="match status" value="1"/>
</dbReference>
<protein>
    <submittedName>
        <fullName evidence="3">Sirohydrochlorin cobaltochelatase</fullName>
    </submittedName>
</protein>
<reference evidence="3 4" key="1">
    <citation type="journal article" date="2019" name="Front. Microbiol.">
        <title>Genomes of Neutrophilic Sulfur-Oxidizing Chemolithoautotrophs Representing 9 Proteobacterial Species From 8 Genera.</title>
        <authorList>
            <person name="Watanabe T."/>
            <person name="Kojima H."/>
            <person name="Umezawa K."/>
            <person name="Hori C."/>
            <person name="Takasuka T.E."/>
            <person name="Kato Y."/>
            <person name="Fukui M."/>
        </authorList>
    </citation>
    <scope>NUCLEOTIDE SEQUENCE [LARGE SCALE GENOMIC DNA]</scope>
    <source>
        <strain evidence="3 4">TTN</strain>
    </source>
</reference>
<dbReference type="AlphaFoldDB" id="A0A401JBP3"/>
<evidence type="ECO:0000313" key="3">
    <source>
        <dbReference type="EMBL" id="GBL44956.1"/>
    </source>
</evidence>
<keyword evidence="1" id="KW-0479">Metal-binding</keyword>
<proteinExistence type="predicted"/>
<sequence length="122" mass="12965">MNGLVLFAHGARDPRWAAPFQRLAELVTIQRPGWQVSLAYLELMTPSLAEAVAAQIGAGASHVTVAPLFLGPGGHLRHDFPILMDALRTRYPNVGFDTLPALGESDTLLAAIAAWLVASLPG</sequence>
<comment type="caution">
    <text evidence="3">The sequence shown here is derived from an EMBL/GenBank/DDBJ whole genome shotgun (WGS) entry which is preliminary data.</text>
</comment>
<evidence type="ECO:0000256" key="2">
    <source>
        <dbReference type="ARBA" id="ARBA00023239"/>
    </source>
</evidence>
<gene>
    <name evidence="3" type="ORF">SFMTTN_0757</name>
</gene>
<evidence type="ECO:0000256" key="1">
    <source>
        <dbReference type="ARBA" id="ARBA00022723"/>
    </source>
</evidence>
<dbReference type="EMBL" id="BGOW01000003">
    <property type="protein sequence ID" value="GBL44956.1"/>
    <property type="molecule type" value="Genomic_DNA"/>
</dbReference>